<dbReference type="EMBL" id="JAPDDS010000003">
    <property type="protein sequence ID" value="MCW1884232.1"/>
    <property type="molecule type" value="Genomic_DNA"/>
</dbReference>
<evidence type="ECO:0000313" key="5">
    <source>
        <dbReference type="EMBL" id="MCW1884232.1"/>
    </source>
</evidence>
<accession>A0ABT3FKY6</accession>
<reference evidence="5 6" key="1">
    <citation type="submission" date="2022-10" db="EMBL/GenBank/DDBJ databases">
        <title>Luteolibacter flavescens strain MCCC 1K03193, whole genome shotgun sequencing project.</title>
        <authorList>
            <person name="Zhao G."/>
            <person name="Shen L."/>
        </authorList>
    </citation>
    <scope>NUCLEOTIDE SEQUENCE [LARGE SCALE GENOMIC DNA]</scope>
    <source>
        <strain evidence="5 6">MCCC 1K03193</strain>
    </source>
</reference>
<evidence type="ECO:0000256" key="3">
    <source>
        <dbReference type="SAM" id="SignalP"/>
    </source>
</evidence>
<protein>
    <recommendedName>
        <fullName evidence="4">LamG-like jellyroll fold domain-containing protein</fullName>
    </recommendedName>
</protein>
<dbReference type="Gene3D" id="2.60.120.200">
    <property type="match status" value="2"/>
</dbReference>
<feature type="domain" description="LamG-like jellyroll fold" evidence="4">
    <location>
        <begin position="113"/>
        <end position="256"/>
    </location>
</feature>
<name>A0ABT3FKY6_9BACT</name>
<keyword evidence="6" id="KW-1185">Reference proteome</keyword>
<evidence type="ECO:0000256" key="1">
    <source>
        <dbReference type="ARBA" id="ARBA00022729"/>
    </source>
</evidence>
<gene>
    <name evidence="5" type="ORF">OKA04_05780</name>
</gene>
<proteinExistence type="predicted"/>
<dbReference type="SMART" id="SM00560">
    <property type="entry name" value="LamGL"/>
    <property type="match status" value="2"/>
</dbReference>
<dbReference type="RefSeq" id="WP_264500193.1">
    <property type="nucleotide sequence ID" value="NZ_JAPDDS010000003.1"/>
</dbReference>
<feature type="signal peptide" evidence="3">
    <location>
        <begin position="1"/>
        <end position="21"/>
    </location>
</feature>
<organism evidence="5 6">
    <name type="scientific">Luteolibacter flavescens</name>
    <dbReference type="NCBI Taxonomy" id="1859460"/>
    <lineage>
        <taxon>Bacteria</taxon>
        <taxon>Pseudomonadati</taxon>
        <taxon>Verrucomicrobiota</taxon>
        <taxon>Verrucomicrobiia</taxon>
        <taxon>Verrucomicrobiales</taxon>
        <taxon>Verrucomicrobiaceae</taxon>
        <taxon>Luteolibacter</taxon>
    </lineage>
</organism>
<dbReference type="Proteomes" id="UP001207930">
    <property type="component" value="Unassembled WGS sequence"/>
</dbReference>
<evidence type="ECO:0000313" key="6">
    <source>
        <dbReference type="Proteomes" id="UP001207930"/>
    </source>
</evidence>
<dbReference type="SUPFAM" id="SSF49899">
    <property type="entry name" value="Concanavalin A-like lectins/glucanases"/>
    <property type="match status" value="2"/>
</dbReference>
<feature type="domain" description="LamG-like jellyroll fold" evidence="4">
    <location>
        <begin position="357"/>
        <end position="508"/>
    </location>
</feature>
<evidence type="ECO:0000259" key="4">
    <source>
        <dbReference type="SMART" id="SM00560"/>
    </source>
</evidence>
<keyword evidence="1 3" id="KW-0732">Signal</keyword>
<keyword evidence="2" id="KW-1015">Disulfide bond</keyword>
<feature type="chain" id="PRO_5045642491" description="LamG-like jellyroll fold domain-containing protein" evidence="3">
    <location>
        <begin position="22"/>
        <end position="574"/>
    </location>
</feature>
<dbReference type="Pfam" id="PF13385">
    <property type="entry name" value="Laminin_G_3"/>
    <property type="match status" value="2"/>
</dbReference>
<dbReference type="InterPro" id="IPR006558">
    <property type="entry name" value="LamG-like"/>
</dbReference>
<comment type="caution">
    <text evidence="5">The sequence shown here is derived from an EMBL/GenBank/DDBJ whole genome shotgun (WGS) entry which is preliminary data.</text>
</comment>
<dbReference type="PANTHER" id="PTHR42535">
    <property type="entry name" value="OOKINETE PROTEIN, PUTATIVE-RELATED"/>
    <property type="match status" value="1"/>
</dbReference>
<dbReference type="PANTHER" id="PTHR42535:SF2">
    <property type="entry name" value="CHROMOSOME UNDETERMINED SCAFFOLD_146, WHOLE GENOME SHOTGUN SEQUENCE"/>
    <property type="match status" value="1"/>
</dbReference>
<sequence>MKSQLILPLAGLAALASPLHAQTYTEAVLSDSPLAYFPLGDEPPEGAWRSTATNLGTLGATANGLHFPGLRHRIAGALASDTNVAAGYTAIDTGSIDGGVPTVIPFLPALNTQTFSVEAWLKPDVTGAGNAQSPLANRKADGGRTGWIVYQRAPEVGWNLRMYTGTGTGASIDFNGGPYTVGQWQHFVATFNGNTATIYINGVFAGSDTLASGEVYMPNSLATNPLGIGGVANGSENPFIGGIDEVALYDFALTAPEVQAHYQAATNPNPTTAYKDLVLADTPVAYYRLDEAAQTTVTNLGTLGTAADAVMANTPAVIDGPQPPKHGGFPADNAASLFNGTSTYVDVLNPTGLNFTGQITLEAWIQPSTQTNFAANIIAHGLNDDVGAALPQEEVFFRIENGNYEVGSLGGKASFAVPAGDLTGTNWIHLAGTWSGGQWRLYRNGVEVATGADSTGAVLVNNANWGIGARGRWKRAQTFPSALVPGDTRLFNGGISDAAIYNTALSADRIKAHFMAGLGPQPLVISRPNGVITLDWGGGTLQQSDDLNNNWQDVLVTPPYQPNDGPRHFYRLKF</sequence>
<dbReference type="InterPro" id="IPR013320">
    <property type="entry name" value="ConA-like_dom_sf"/>
</dbReference>
<evidence type="ECO:0000256" key="2">
    <source>
        <dbReference type="ARBA" id="ARBA00023157"/>
    </source>
</evidence>